<accession>A0A427ABJ0</accession>
<feature type="compositionally biased region" description="Polar residues" evidence="1">
    <location>
        <begin position="12"/>
        <end position="21"/>
    </location>
</feature>
<evidence type="ECO:0000313" key="3">
    <source>
        <dbReference type="Proteomes" id="UP000287651"/>
    </source>
</evidence>
<gene>
    <name evidence="2" type="ORF">B296_00016240</name>
</gene>
<reference evidence="2 3" key="1">
    <citation type="journal article" date="2014" name="Agronomy (Basel)">
        <title>A Draft Genome Sequence for Ensete ventricosum, the Drought-Tolerant Tree Against Hunger.</title>
        <authorList>
            <person name="Harrison J."/>
            <person name="Moore K.A."/>
            <person name="Paszkiewicz K."/>
            <person name="Jones T."/>
            <person name="Grant M."/>
            <person name="Ambacheew D."/>
            <person name="Muzemil S."/>
            <person name="Studholme D.J."/>
        </authorList>
    </citation>
    <scope>NUCLEOTIDE SEQUENCE [LARGE SCALE GENOMIC DNA]</scope>
</reference>
<evidence type="ECO:0000313" key="2">
    <source>
        <dbReference type="EMBL" id="RRT73608.1"/>
    </source>
</evidence>
<sequence>MGGRDPEHPMGVSNNLENSNGGIPIHPGLRDRSSPSPRGGLPYFSSQVL</sequence>
<comment type="caution">
    <text evidence="2">The sequence shown here is derived from an EMBL/GenBank/DDBJ whole genome shotgun (WGS) entry which is preliminary data.</text>
</comment>
<dbReference type="Proteomes" id="UP000287651">
    <property type="component" value="Unassembled WGS sequence"/>
</dbReference>
<dbReference type="AlphaFoldDB" id="A0A427ABJ0"/>
<organism evidence="2 3">
    <name type="scientific">Ensete ventricosum</name>
    <name type="common">Abyssinian banana</name>
    <name type="synonym">Musa ensete</name>
    <dbReference type="NCBI Taxonomy" id="4639"/>
    <lineage>
        <taxon>Eukaryota</taxon>
        <taxon>Viridiplantae</taxon>
        <taxon>Streptophyta</taxon>
        <taxon>Embryophyta</taxon>
        <taxon>Tracheophyta</taxon>
        <taxon>Spermatophyta</taxon>
        <taxon>Magnoliopsida</taxon>
        <taxon>Liliopsida</taxon>
        <taxon>Zingiberales</taxon>
        <taxon>Musaceae</taxon>
        <taxon>Ensete</taxon>
    </lineage>
</organism>
<dbReference type="EMBL" id="AMZH03003042">
    <property type="protein sequence ID" value="RRT73608.1"/>
    <property type="molecule type" value="Genomic_DNA"/>
</dbReference>
<protein>
    <submittedName>
        <fullName evidence="2">Uncharacterized protein</fullName>
    </submittedName>
</protein>
<proteinExistence type="predicted"/>
<feature type="region of interest" description="Disordered" evidence="1">
    <location>
        <begin position="1"/>
        <end position="49"/>
    </location>
</feature>
<evidence type="ECO:0000256" key="1">
    <source>
        <dbReference type="SAM" id="MobiDB-lite"/>
    </source>
</evidence>
<name>A0A427ABJ0_ENSVE</name>